<sequence>MSTSTPTRTRRLTATVLAVLTAIAVVPVSAATAATYVPSTSVTSDTVAPGEAATAGFSAGSFDAGSSVSFSVTGPGLAVLSSFRAATATLSKTATGTGAVTVTVTPPVGAPGNYAVTATGVLNGAATVGIATVTAVAPDATTGNGNDGLAQTGGNDGLAQTGGTDASAQTPTLNGNAVTGPITVTYPATSFLSLEKVNFTVTGSGTATLSAVRAATVTFSKTADVTGSVAVTVTLPANATGSYTLTAVGATSGFAQKDVVIGELASTGFPVSSLLVWAAAGVLLLGLALVLVQTAARRRPTALAAH</sequence>
<dbReference type="Proteomes" id="UP000297447">
    <property type="component" value="Unassembled WGS sequence"/>
</dbReference>
<accession>A0A4V3IQE9</accession>
<feature type="compositionally biased region" description="Polar residues" evidence="1">
    <location>
        <begin position="161"/>
        <end position="174"/>
    </location>
</feature>
<evidence type="ECO:0000256" key="3">
    <source>
        <dbReference type="SAM" id="SignalP"/>
    </source>
</evidence>
<evidence type="ECO:0000313" key="5">
    <source>
        <dbReference type="Proteomes" id="UP000297447"/>
    </source>
</evidence>
<feature type="transmembrane region" description="Helical" evidence="2">
    <location>
        <begin position="274"/>
        <end position="292"/>
    </location>
</feature>
<protein>
    <recommendedName>
        <fullName evidence="6">Sortase</fullName>
    </recommendedName>
</protein>
<dbReference type="OrthoDB" id="5123242at2"/>
<evidence type="ECO:0008006" key="6">
    <source>
        <dbReference type="Google" id="ProtNLM"/>
    </source>
</evidence>
<keyword evidence="2" id="KW-0812">Transmembrane</keyword>
<feature type="chain" id="PRO_5038751346" description="Sortase" evidence="3">
    <location>
        <begin position="31"/>
        <end position="306"/>
    </location>
</feature>
<gene>
    <name evidence="4" type="ORF">E3T55_18975</name>
</gene>
<evidence type="ECO:0000313" key="4">
    <source>
        <dbReference type="EMBL" id="TFD45353.1"/>
    </source>
</evidence>
<evidence type="ECO:0000256" key="2">
    <source>
        <dbReference type="SAM" id="Phobius"/>
    </source>
</evidence>
<keyword evidence="2" id="KW-0472">Membrane</keyword>
<feature type="region of interest" description="Disordered" evidence="1">
    <location>
        <begin position="144"/>
        <end position="174"/>
    </location>
</feature>
<evidence type="ECO:0000256" key="1">
    <source>
        <dbReference type="SAM" id="MobiDB-lite"/>
    </source>
</evidence>
<keyword evidence="3" id="KW-0732">Signal</keyword>
<feature type="signal peptide" evidence="3">
    <location>
        <begin position="1"/>
        <end position="30"/>
    </location>
</feature>
<reference evidence="4 5" key="1">
    <citation type="submission" date="2019-03" db="EMBL/GenBank/DDBJ databases">
        <title>Genomics of glacier-inhabiting Cryobacterium strains.</title>
        <authorList>
            <person name="Liu Q."/>
            <person name="Xin Y.-H."/>
        </authorList>
    </citation>
    <scope>NUCLEOTIDE SEQUENCE [LARGE SCALE GENOMIC DNA]</scope>
    <source>
        <strain evidence="4 5">Hh14</strain>
    </source>
</reference>
<comment type="caution">
    <text evidence="4">The sequence shown here is derived from an EMBL/GenBank/DDBJ whole genome shotgun (WGS) entry which is preliminary data.</text>
</comment>
<dbReference type="AlphaFoldDB" id="A0A4V3IQE9"/>
<name>A0A4V3IQE9_9MICO</name>
<keyword evidence="2" id="KW-1133">Transmembrane helix</keyword>
<proteinExistence type="predicted"/>
<organism evidence="4 5">
    <name type="scientific">Cryobacterium frigoriphilum</name>
    <dbReference type="NCBI Taxonomy" id="1259150"/>
    <lineage>
        <taxon>Bacteria</taxon>
        <taxon>Bacillati</taxon>
        <taxon>Actinomycetota</taxon>
        <taxon>Actinomycetes</taxon>
        <taxon>Micrococcales</taxon>
        <taxon>Microbacteriaceae</taxon>
        <taxon>Cryobacterium</taxon>
    </lineage>
</organism>
<dbReference type="EMBL" id="SOHE01000087">
    <property type="protein sequence ID" value="TFD45353.1"/>
    <property type="molecule type" value="Genomic_DNA"/>
</dbReference>
<dbReference type="RefSeq" id="WP_134521102.1">
    <property type="nucleotide sequence ID" value="NZ_SOHE01000087.1"/>
</dbReference>
<keyword evidence="5" id="KW-1185">Reference proteome</keyword>